<dbReference type="InterPro" id="IPR013783">
    <property type="entry name" value="Ig-like_fold"/>
</dbReference>
<reference evidence="8 9" key="1">
    <citation type="submission" date="2022-11" db="EMBL/GenBank/DDBJ databases">
        <title>Minimal conservation of predation-associated metabolite biosynthetic gene clusters underscores biosynthetic potential of Myxococcota including descriptions for ten novel species: Archangium lansinium sp. nov., Myxococcus landrumus sp. nov., Nannocystis bai.</title>
        <authorList>
            <person name="Ahearne A."/>
            <person name="Stevens C."/>
            <person name="Phillips K."/>
        </authorList>
    </citation>
    <scope>NUCLEOTIDE SEQUENCE [LARGE SCALE GENOMIC DNA]</scope>
    <source>
        <strain evidence="8 9">MIWBW</strain>
    </source>
</reference>
<dbReference type="Proteomes" id="UP001207654">
    <property type="component" value="Unassembled WGS sequence"/>
</dbReference>
<dbReference type="RefSeq" id="WP_267541988.1">
    <property type="nucleotide sequence ID" value="NZ_JAPNKA010000001.1"/>
</dbReference>
<evidence type="ECO:0000256" key="1">
    <source>
        <dbReference type="ARBA" id="ARBA00004138"/>
    </source>
</evidence>
<feature type="compositionally biased region" description="Gly residues" evidence="6">
    <location>
        <begin position="41"/>
        <end position="51"/>
    </location>
</feature>
<keyword evidence="9" id="KW-1185">Reference proteome</keyword>
<evidence type="ECO:0000256" key="5">
    <source>
        <dbReference type="ARBA" id="ARBA00023273"/>
    </source>
</evidence>
<dbReference type="Pfam" id="PF22544">
    <property type="entry name" value="HYDIN_VesB_CFA65-like_Ig"/>
    <property type="match status" value="1"/>
</dbReference>
<evidence type="ECO:0000256" key="4">
    <source>
        <dbReference type="ARBA" id="ARBA00023069"/>
    </source>
</evidence>
<evidence type="ECO:0000256" key="6">
    <source>
        <dbReference type="SAM" id="MobiDB-lite"/>
    </source>
</evidence>
<evidence type="ECO:0000313" key="9">
    <source>
        <dbReference type="Proteomes" id="UP001207654"/>
    </source>
</evidence>
<gene>
    <name evidence="8" type="ORF">OV287_54390</name>
</gene>
<name>A0ABT4AP39_9BACT</name>
<feature type="region of interest" description="Disordered" evidence="6">
    <location>
        <begin position="23"/>
        <end position="59"/>
    </location>
</feature>
<keyword evidence="5" id="KW-0966">Cell projection</keyword>
<evidence type="ECO:0000313" key="8">
    <source>
        <dbReference type="EMBL" id="MCY1083460.1"/>
    </source>
</evidence>
<comment type="subcellular location">
    <subcellularLocation>
        <location evidence="1">Cell projection</location>
        <location evidence="1">Cilium</location>
    </subcellularLocation>
    <subcellularLocation>
        <location evidence="2">Cytoplasm</location>
    </subcellularLocation>
</comment>
<comment type="caution">
    <text evidence="8">The sequence shown here is derived from an EMBL/GenBank/DDBJ whole genome shotgun (WGS) entry which is preliminary data.</text>
</comment>
<evidence type="ECO:0000256" key="3">
    <source>
        <dbReference type="ARBA" id="ARBA00022490"/>
    </source>
</evidence>
<proteinExistence type="predicted"/>
<organism evidence="8 9">
    <name type="scientific">Archangium lansingense</name>
    <dbReference type="NCBI Taxonomy" id="2995310"/>
    <lineage>
        <taxon>Bacteria</taxon>
        <taxon>Pseudomonadati</taxon>
        <taxon>Myxococcota</taxon>
        <taxon>Myxococcia</taxon>
        <taxon>Myxococcales</taxon>
        <taxon>Cystobacterineae</taxon>
        <taxon>Archangiaceae</taxon>
        <taxon>Archangium</taxon>
    </lineage>
</organism>
<dbReference type="NCBIfam" id="NF012200">
    <property type="entry name" value="choice_anch_D"/>
    <property type="match status" value="3"/>
</dbReference>
<sequence length="413" mass="40995">MERWLLGLVCVVVVAGCGGALPGAGGNGNEGGESLQDAGTGKDGGGTGTGGDSLEDGGTDTSELALLELTEASGAGEDATFIGSTSTQWFFLHNRGTGAAQQLVVTLEGAAFSFTGGVFPGLGGTCGSELAAGASCVFPVSFAPTERGPASGTLSVRFGGGPLQVAHVRRLSGTGRARAQVLVAPATVDFGGVLLTVNAWNTVTLTNTGDVDALQLSARLPPAPFSFKGGHPPGAGGTCWSTLAAGESCTLVLGFLPFEAGTHKTTVSLSYEDGLSSRSIPLVLQGEGLLPASIVFAEGRSFDFGAAAVGTGVDHTFTLTNQGGVAATQMSGRNPGGPFTFKGGAYPGTGGTCGTELARGASCTVVVTFAPTSEGPSHYVVGVDFADGRGGPTMSSSVNITGTGVSALQGFRW</sequence>
<feature type="domain" description="HYDIN/VesB/CFA65-like Ig-like" evidence="7">
    <location>
        <begin position="183"/>
        <end position="286"/>
    </location>
</feature>
<protein>
    <submittedName>
        <fullName evidence="8">Choice-of-anchor D domain-containing protein</fullName>
    </submittedName>
</protein>
<keyword evidence="4" id="KW-0969">Cilium</keyword>
<accession>A0ABT4AP39</accession>
<dbReference type="PROSITE" id="PS51257">
    <property type="entry name" value="PROKAR_LIPOPROTEIN"/>
    <property type="match status" value="1"/>
</dbReference>
<evidence type="ECO:0000259" key="7">
    <source>
        <dbReference type="Pfam" id="PF22544"/>
    </source>
</evidence>
<dbReference type="Gene3D" id="2.60.40.10">
    <property type="entry name" value="Immunoglobulins"/>
    <property type="match status" value="3"/>
</dbReference>
<dbReference type="InterPro" id="IPR053879">
    <property type="entry name" value="HYDIN_VesB_CFA65-like_Ig"/>
</dbReference>
<keyword evidence="3" id="KW-0963">Cytoplasm</keyword>
<evidence type="ECO:0000256" key="2">
    <source>
        <dbReference type="ARBA" id="ARBA00004496"/>
    </source>
</evidence>
<dbReference type="EMBL" id="JAPNKA010000001">
    <property type="protein sequence ID" value="MCY1083460.1"/>
    <property type="molecule type" value="Genomic_DNA"/>
</dbReference>